<dbReference type="GO" id="GO:0007165">
    <property type="term" value="P:signal transduction"/>
    <property type="evidence" value="ECO:0007669"/>
    <property type="project" value="UniProtKB-KW"/>
</dbReference>
<evidence type="ECO:0000256" key="5">
    <source>
        <dbReference type="PROSITE-ProRule" id="PRU00284"/>
    </source>
</evidence>
<dbReference type="PROSITE" id="PS50111">
    <property type="entry name" value="CHEMOTAXIS_TRANSDUC_2"/>
    <property type="match status" value="1"/>
</dbReference>
<evidence type="ECO:0000313" key="12">
    <source>
        <dbReference type="Proteomes" id="UP000325187"/>
    </source>
</evidence>
<dbReference type="Proteomes" id="UP000325187">
    <property type="component" value="Unassembled WGS sequence"/>
</dbReference>
<dbReference type="PROSITE" id="PS50192">
    <property type="entry name" value="T_SNARE"/>
    <property type="match status" value="1"/>
</dbReference>
<dbReference type="SUPFAM" id="SSF158472">
    <property type="entry name" value="HAMP domain-like"/>
    <property type="match status" value="1"/>
</dbReference>
<keyword evidence="7" id="KW-0812">Transmembrane</keyword>
<dbReference type="GO" id="GO:0004888">
    <property type="term" value="F:transmembrane signaling receptor activity"/>
    <property type="evidence" value="ECO:0007669"/>
    <property type="project" value="InterPro"/>
</dbReference>
<dbReference type="Pfam" id="PF00015">
    <property type="entry name" value="MCPsignal"/>
    <property type="match status" value="1"/>
</dbReference>
<dbReference type="InterPro" id="IPR003660">
    <property type="entry name" value="HAMP_dom"/>
</dbReference>
<evidence type="ECO:0000259" key="10">
    <source>
        <dbReference type="PROSITE" id="PS50885"/>
    </source>
</evidence>
<dbReference type="PROSITE" id="PS50885">
    <property type="entry name" value="HAMP"/>
    <property type="match status" value="1"/>
</dbReference>
<accession>A0A5A7MX04</accession>
<dbReference type="GO" id="GO:0006935">
    <property type="term" value="P:chemotaxis"/>
    <property type="evidence" value="ECO:0007669"/>
    <property type="project" value="InterPro"/>
</dbReference>
<protein>
    <recommendedName>
        <fullName evidence="13">Methyl-accepting chemotaxis protein</fullName>
    </recommendedName>
</protein>
<evidence type="ECO:0000256" key="3">
    <source>
        <dbReference type="ARBA" id="ARBA00023224"/>
    </source>
</evidence>
<dbReference type="AlphaFoldDB" id="A0A5A7MX04"/>
<organism evidence="11 12">
    <name type="scientific">Iodidimonas gelatinilytica</name>
    <dbReference type="NCBI Taxonomy" id="1236966"/>
    <lineage>
        <taxon>Bacteria</taxon>
        <taxon>Pseudomonadati</taxon>
        <taxon>Pseudomonadota</taxon>
        <taxon>Alphaproteobacteria</taxon>
        <taxon>Iodidimonadales</taxon>
        <taxon>Iodidimonadaceae</taxon>
        <taxon>Iodidimonas</taxon>
    </lineage>
</organism>
<dbReference type="SMART" id="SM00304">
    <property type="entry name" value="HAMP"/>
    <property type="match status" value="1"/>
</dbReference>
<feature type="domain" description="HAMP" evidence="10">
    <location>
        <begin position="207"/>
        <end position="260"/>
    </location>
</feature>
<dbReference type="Gene3D" id="1.10.287.950">
    <property type="entry name" value="Methyl-accepting chemotaxis protein"/>
    <property type="match status" value="1"/>
</dbReference>
<feature type="transmembrane region" description="Helical" evidence="7">
    <location>
        <begin position="185"/>
        <end position="210"/>
    </location>
</feature>
<keyword evidence="7" id="KW-0472">Membrane</keyword>
<feature type="domain" description="Methyl-accepting transducer" evidence="8">
    <location>
        <begin position="319"/>
        <end position="562"/>
    </location>
</feature>
<gene>
    <name evidence="11" type="ORF">JCM17845_05980</name>
</gene>
<dbReference type="GO" id="GO:0005886">
    <property type="term" value="C:plasma membrane"/>
    <property type="evidence" value="ECO:0007669"/>
    <property type="project" value="UniProtKB-SubCell"/>
</dbReference>
<dbReference type="InterPro" id="IPR004090">
    <property type="entry name" value="Chemotax_Me-accpt_rcpt"/>
</dbReference>
<evidence type="ECO:0000256" key="6">
    <source>
        <dbReference type="SAM" id="MobiDB-lite"/>
    </source>
</evidence>
<dbReference type="SUPFAM" id="SSF58104">
    <property type="entry name" value="Methyl-accepting chemotaxis protein (MCP) signaling domain"/>
    <property type="match status" value="1"/>
</dbReference>
<reference evidence="11 12" key="1">
    <citation type="submission" date="2019-09" db="EMBL/GenBank/DDBJ databases">
        <title>NBRP : Genome information of microbial organism related human and environment.</title>
        <authorList>
            <person name="Hattori M."/>
            <person name="Oshima K."/>
            <person name="Inaba H."/>
            <person name="Suda W."/>
            <person name="Sakamoto M."/>
            <person name="Iino T."/>
            <person name="Kitahara M."/>
            <person name="Oshida Y."/>
            <person name="Iida T."/>
            <person name="Kudo T."/>
            <person name="Itoh T."/>
            <person name="Ohkuma M."/>
        </authorList>
    </citation>
    <scope>NUCLEOTIDE SEQUENCE [LARGE SCALE GENOMIC DNA]</scope>
    <source>
        <strain evidence="11 12">Mie-1</strain>
    </source>
</reference>
<dbReference type="PRINTS" id="PR00260">
    <property type="entry name" value="CHEMTRNSDUCR"/>
</dbReference>
<keyword evidence="3 5" id="KW-0807">Transducer</keyword>
<sequence>MFTKLSRAFFSLSIKGKTLLLVGVLAALSTGGLLVVQFQIASSRTAITEQMSYLDILDRTNRVHQAFSDMKYWFADLANSLSSEAEENASTSLAAFREGVQTLDALKGDDRDTLIANAMQIEKLSLDALMEYMTEERAAGDALMAQARTLISENDQIIRDVLESSRAFAAEAALKVDADSRLASVLSLITLAVVLSCAGLILVTTLKAIVTPIRNITTAMMALAQGNNDSDVPYRNNPGELGDMARTVMIFKENAIKIEQMNTEREAQREAREAERRRAEAERRAAEERQQAELAQQAEQQRQMAEAVIDLLQGRVFSSLDQVVASAHELEDASTTMNNAVTTSQNTASDVSSSSETASSHAQSVASAAAQMAASVQEIASQIAAATRVTSEAVAQQGRVKQTAVRMVDLVGEVTRVVGLIDEIADMTNLLALNATIEAARAGEAGRGFSVVAAEVRTLAGETQKATESISRQIDEIHSASRETASAVDEIGSSIGRIDEVSTAVAAAIEEQQASTDEISRSIAEAADSTSGISEMIVSVVREIQQSGSSASHVSELSQALISIASGLRGEVESYLNTLNSNKSAA</sequence>
<feature type="compositionally biased region" description="Low complexity" evidence="6">
    <location>
        <begin position="348"/>
        <end position="359"/>
    </location>
</feature>
<feature type="compositionally biased region" description="Polar residues" evidence="6">
    <location>
        <begin position="333"/>
        <end position="347"/>
    </location>
</feature>
<dbReference type="InterPro" id="IPR004089">
    <property type="entry name" value="MCPsignal_dom"/>
</dbReference>
<feature type="domain" description="T-SNARE coiled-coil homology" evidence="9">
    <location>
        <begin position="478"/>
        <end position="540"/>
    </location>
</feature>
<evidence type="ECO:0000256" key="2">
    <source>
        <dbReference type="ARBA" id="ARBA00022519"/>
    </source>
</evidence>
<comment type="similarity">
    <text evidence="4">Belongs to the methyl-accepting chemotaxis (MCP) protein family.</text>
</comment>
<evidence type="ECO:0008006" key="13">
    <source>
        <dbReference type="Google" id="ProtNLM"/>
    </source>
</evidence>
<evidence type="ECO:0000259" key="9">
    <source>
        <dbReference type="PROSITE" id="PS50192"/>
    </source>
</evidence>
<keyword evidence="12" id="KW-1185">Reference proteome</keyword>
<evidence type="ECO:0000259" key="8">
    <source>
        <dbReference type="PROSITE" id="PS50111"/>
    </source>
</evidence>
<keyword evidence="2" id="KW-0997">Cell inner membrane</keyword>
<dbReference type="PANTHER" id="PTHR32089:SF112">
    <property type="entry name" value="LYSOZYME-LIKE PROTEIN-RELATED"/>
    <property type="match status" value="1"/>
</dbReference>
<proteinExistence type="inferred from homology"/>
<comment type="caution">
    <text evidence="11">The sequence shown here is derived from an EMBL/GenBank/DDBJ whole genome shotgun (WGS) entry which is preliminary data.</text>
</comment>
<dbReference type="PANTHER" id="PTHR32089">
    <property type="entry name" value="METHYL-ACCEPTING CHEMOTAXIS PROTEIN MCPB"/>
    <property type="match status" value="1"/>
</dbReference>
<evidence type="ECO:0000313" key="11">
    <source>
        <dbReference type="EMBL" id="GEQ99974.1"/>
    </source>
</evidence>
<comment type="subcellular location">
    <subcellularLocation>
        <location evidence="1">Cell inner membrane</location>
        <topology evidence="1">Multi-pass membrane protein</topology>
    </subcellularLocation>
</comment>
<keyword evidence="7" id="KW-1133">Transmembrane helix</keyword>
<dbReference type="EMBL" id="BKCM01000002">
    <property type="protein sequence ID" value="GEQ99974.1"/>
    <property type="molecule type" value="Genomic_DNA"/>
</dbReference>
<dbReference type="RefSeq" id="WP_150001773.1">
    <property type="nucleotide sequence ID" value="NZ_BKCM01000002.1"/>
</dbReference>
<evidence type="ECO:0000256" key="7">
    <source>
        <dbReference type="SAM" id="Phobius"/>
    </source>
</evidence>
<name>A0A5A7MX04_9PROT</name>
<evidence type="ECO:0000256" key="1">
    <source>
        <dbReference type="ARBA" id="ARBA00004429"/>
    </source>
</evidence>
<dbReference type="InterPro" id="IPR000727">
    <property type="entry name" value="T_SNARE_dom"/>
</dbReference>
<dbReference type="Pfam" id="PF00672">
    <property type="entry name" value="HAMP"/>
    <property type="match status" value="1"/>
</dbReference>
<keyword evidence="2" id="KW-1003">Cell membrane</keyword>
<feature type="region of interest" description="Disordered" evidence="6">
    <location>
        <begin position="332"/>
        <end position="359"/>
    </location>
</feature>
<evidence type="ECO:0000256" key="4">
    <source>
        <dbReference type="ARBA" id="ARBA00029447"/>
    </source>
</evidence>
<dbReference type="Gene3D" id="6.10.340.10">
    <property type="match status" value="1"/>
</dbReference>
<dbReference type="CDD" id="cd06225">
    <property type="entry name" value="HAMP"/>
    <property type="match status" value="1"/>
</dbReference>
<dbReference type="SMART" id="SM00283">
    <property type="entry name" value="MA"/>
    <property type="match status" value="1"/>
</dbReference>
<feature type="region of interest" description="Disordered" evidence="6">
    <location>
        <begin position="262"/>
        <end position="289"/>
    </location>
</feature>